<keyword evidence="7 16" id="KW-0032">Aminotransferase</keyword>
<dbReference type="GO" id="GO:0008652">
    <property type="term" value="P:amino acid biosynthetic process"/>
    <property type="evidence" value="ECO:0007669"/>
    <property type="project" value="UniProtKB-KW"/>
</dbReference>
<feature type="modified residue" description="N6-(pyridoxal phosphate)lysine" evidence="15">
    <location>
        <position position="227"/>
    </location>
</feature>
<keyword evidence="11" id="KW-0100">Branched-chain amino acid biosynthesis</keyword>
<dbReference type="EC" id="2.6.1.42" evidence="6"/>
<evidence type="ECO:0000256" key="7">
    <source>
        <dbReference type="ARBA" id="ARBA00022576"/>
    </source>
</evidence>
<keyword evidence="10" id="KW-0663">Pyridoxal phosphate</keyword>
<protein>
    <recommendedName>
        <fullName evidence="6">branched-chain-amino-acid transaminase</fullName>
        <ecNumber evidence="6">2.6.1.42</ecNumber>
    </recommendedName>
</protein>
<dbReference type="PANTHER" id="PTHR11825:SF44">
    <property type="entry name" value="BRANCHED-CHAIN-AMINO-ACID AMINOTRANSFERASE"/>
    <property type="match status" value="1"/>
</dbReference>
<dbReference type="InterPro" id="IPR033939">
    <property type="entry name" value="BCAT_family"/>
</dbReference>
<dbReference type="PANTHER" id="PTHR11825">
    <property type="entry name" value="SUBGROUP IIII AMINOTRANSFERASE"/>
    <property type="match status" value="1"/>
</dbReference>
<evidence type="ECO:0000256" key="11">
    <source>
        <dbReference type="ARBA" id="ARBA00023304"/>
    </source>
</evidence>
<dbReference type="EMBL" id="CP097095">
    <property type="protein sequence ID" value="UQF79035.1"/>
    <property type="molecule type" value="Genomic_DNA"/>
</dbReference>
<comment type="catalytic activity">
    <reaction evidence="12">
        <text>L-valine + 2-oxoglutarate = 3-methyl-2-oxobutanoate + L-glutamate</text>
        <dbReference type="Rhea" id="RHEA:24813"/>
        <dbReference type="ChEBI" id="CHEBI:11851"/>
        <dbReference type="ChEBI" id="CHEBI:16810"/>
        <dbReference type="ChEBI" id="CHEBI:29985"/>
        <dbReference type="ChEBI" id="CHEBI:57762"/>
        <dbReference type="EC" id="2.6.1.42"/>
    </reaction>
</comment>
<proteinExistence type="inferred from homology"/>
<evidence type="ECO:0000256" key="3">
    <source>
        <dbReference type="ARBA" id="ARBA00004931"/>
    </source>
</evidence>
<keyword evidence="9 16" id="KW-0808">Transferase</keyword>
<evidence type="ECO:0000256" key="8">
    <source>
        <dbReference type="ARBA" id="ARBA00022605"/>
    </source>
</evidence>
<evidence type="ECO:0000256" key="4">
    <source>
        <dbReference type="ARBA" id="ARBA00005072"/>
    </source>
</evidence>
<comment type="catalytic activity">
    <reaction evidence="14">
        <text>L-leucine + 2-oxoglutarate = 4-methyl-2-oxopentanoate + L-glutamate</text>
        <dbReference type="Rhea" id="RHEA:18321"/>
        <dbReference type="ChEBI" id="CHEBI:16810"/>
        <dbReference type="ChEBI" id="CHEBI:17865"/>
        <dbReference type="ChEBI" id="CHEBI:29985"/>
        <dbReference type="ChEBI" id="CHEBI:57427"/>
        <dbReference type="EC" id="2.6.1.42"/>
    </reaction>
</comment>
<dbReference type="NCBIfam" id="NF009897">
    <property type="entry name" value="PRK13357.1"/>
    <property type="match status" value="1"/>
</dbReference>
<dbReference type="Gene3D" id="3.20.10.10">
    <property type="entry name" value="D-amino Acid Aminotransferase, subunit A, domain 2"/>
    <property type="match status" value="1"/>
</dbReference>
<comment type="pathway">
    <text evidence="4">Amino-acid biosynthesis; L-leucine biosynthesis; L-leucine from 3-methyl-2-oxobutanoate: step 4/4.</text>
</comment>
<evidence type="ECO:0000256" key="15">
    <source>
        <dbReference type="PIRSR" id="PIRSR006468-1"/>
    </source>
</evidence>
<gene>
    <name evidence="16" type="ORF">M3I41_05320</name>
</gene>
<dbReference type="NCBIfam" id="TIGR01123">
    <property type="entry name" value="ilvE_II"/>
    <property type="match status" value="1"/>
</dbReference>
<evidence type="ECO:0000256" key="1">
    <source>
        <dbReference type="ARBA" id="ARBA00001933"/>
    </source>
</evidence>
<accession>A0A9E7DCQ0</accession>
<name>A0A9E7DCQ0_9ACTO</name>
<evidence type="ECO:0000256" key="5">
    <source>
        <dbReference type="ARBA" id="ARBA00009320"/>
    </source>
</evidence>
<dbReference type="InterPro" id="IPR043132">
    <property type="entry name" value="BCAT-like_C"/>
</dbReference>
<dbReference type="InterPro" id="IPR005786">
    <property type="entry name" value="B_amino_transII"/>
</dbReference>
<evidence type="ECO:0000256" key="14">
    <source>
        <dbReference type="ARBA" id="ARBA00049229"/>
    </source>
</evidence>
<reference evidence="16" key="1">
    <citation type="submission" date="2022-05" db="EMBL/GenBank/DDBJ databases">
        <title>Using nanopore sequencing to obtain complete genomes from saliva samples.</title>
        <authorList>
            <person name="Baker J.L."/>
        </authorList>
    </citation>
    <scope>NUCLEOTIDE SEQUENCE</scope>
    <source>
        <strain evidence="16">JCVI-JB-Ag32</strain>
    </source>
</reference>
<comment type="catalytic activity">
    <reaction evidence="13">
        <text>L-isoleucine + 2-oxoglutarate = (S)-3-methyl-2-oxopentanoate + L-glutamate</text>
        <dbReference type="Rhea" id="RHEA:24801"/>
        <dbReference type="ChEBI" id="CHEBI:16810"/>
        <dbReference type="ChEBI" id="CHEBI:29985"/>
        <dbReference type="ChEBI" id="CHEBI:35146"/>
        <dbReference type="ChEBI" id="CHEBI:58045"/>
        <dbReference type="EC" id="2.6.1.42"/>
    </reaction>
</comment>
<dbReference type="KEGG" id="agh:M3I41_05320"/>
<dbReference type="GO" id="GO:0009082">
    <property type="term" value="P:branched-chain amino acid biosynthetic process"/>
    <property type="evidence" value="ECO:0007669"/>
    <property type="project" value="UniProtKB-KW"/>
</dbReference>
<dbReference type="Proteomes" id="UP000830236">
    <property type="component" value="Chromosome"/>
</dbReference>
<dbReference type="GO" id="GO:0004084">
    <property type="term" value="F:branched-chain-amino-acid transaminase activity"/>
    <property type="evidence" value="ECO:0007669"/>
    <property type="project" value="UniProtKB-EC"/>
</dbReference>
<dbReference type="AlphaFoldDB" id="A0A9E7DCQ0"/>
<dbReference type="InterPro" id="IPR001544">
    <property type="entry name" value="Aminotrans_IV"/>
</dbReference>
<dbReference type="SUPFAM" id="SSF56752">
    <property type="entry name" value="D-aminoacid aminotransferase-like PLP-dependent enzymes"/>
    <property type="match status" value="1"/>
</dbReference>
<dbReference type="Gene3D" id="3.30.470.10">
    <property type="match status" value="1"/>
</dbReference>
<dbReference type="Pfam" id="PF01063">
    <property type="entry name" value="Aminotran_4"/>
    <property type="match status" value="1"/>
</dbReference>
<evidence type="ECO:0000256" key="13">
    <source>
        <dbReference type="ARBA" id="ARBA00048798"/>
    </source>
</evidence>
<evidence type="ECO:0000256" key="12">
    <source>
        <dbReference type="ARBA" id="ARBA00048212"/>
    </source>
</evidence>
<comment type="pathway">
    <text evidence="3">Amino-acid biosynthesis; L-valine biosynthesis; L-valine from pyruvate: step 4/4.</text>
</comment>
<sequence length="385" mass="41213">MSANHAATPEVSALAQAAAQPLAPAAELAERFPLSASDHRASDAQRQQALDELRFGTVFSDHMAHAHWSHEGGWSQREVVAFAPLTLSPAAAVFHYGQEVFEGIKAYRHEDGSIWTFRPGYNAARLAASARRLCLPQLGHEDFVASIASLVRADNQWVPSKPGSSLYLRPFMIASEAFLGVRSSHEADYYVIASPVGPYFGDKVEAVDIWVTTSYHRAGVGGTGAAKCGGNYAASLIAQEEAYANGCKQVCFLDDVTASHIEELGGMNVFVVRADGSVVTPRLSGTILEGCTRSAIIELLKSEGTSVSEADLTLSGLLDDVRSGKVTEIFACGTAAVVTPIGALKGKDFEVRLEAGPVTSHIHQRLTGIQFGKGEDEFGWMYRLA</sequence>
<dbReference type="CDD" id="cd01557">
    <property type="entry name" value="BCAT_beta_family"/>
    <property type="match status" value="1"/>
</dbReference>
<comment type="cofactor">
    <cofactor evidence="1">
        <name>pyridoxal 5'-phosphate</name>
        <dbReference type="ChEBI" id="CHEBI:597326"/>
    </cofactor>
</comment>
<dbReference type="InterPro" id="IPR036038">
    <property type="entry name" value="Aminotransferase-like"/>
</dbReference>
<dbReference type="PIRSF" id="PIRSF006468">
    <property type="entry name" value="BCAT1"/>
    <property type="match status" value="1"/>
</dbReference>
<evidence type="ECO:0000256" key="2">
    <source>
        <dbReference type="ARBA" id="ARBA00004824"/>
    </source>
</evidence>
<comment type="pathway">
    <text evidence="2">Amino-acid biosynthesis; L-isoleucine biosynthesis; L-isoleucine from 2-oxobutanoate: step 4/4.</text>
</comment>
<dbReference type="InterPro" id="IPR043131">
    <property type="entry name" value="BCAT-like_N"/>
</dbReference>
<evidence type="ECO:0000313" key="16">
    <source>
        <dbReference type="EMBL" id="UQF79035.1"/>
    </source>
</evidence>
<organism evidence="16 17">
    <name type="scientific">Actinomyces graevenitzii</name>
    <dbReference type="NCBI Taxonomy" id="55565"/>
    <lineage>
        <taxon>Bacteria</taxon>
        <taxon>Bacillati</taxon>
        <taxon>Actinomycetota</taxon>
        <taxon>Actinomycetes</taxon>
        <taxon>Actinomycetales</taxon>
        <taxon>Actinomycetaceae</taxon>
        <taxon>Actinomyces</taxon>
    </lineage>
</organism>
<comment type="similarity">
    <text evidence="5">Belongs to the class-IV pyridoxal-phosphate-dependent aminotransferase family.</text>
</comment>
<evidence type="ECO:0000256" key="10">
    <source>
        <dbReference type="ARBA" id="ARBA00022898"/>
    </source>
</evidence>
<evidence type="ECO:0000256" key="6">
    <source>
        <dbReference type="ARBA" id="ARBA00013053"/>
    </source>
</evidence>
<evidence type="ECO:0000256" key="9">
    <source>
        <dbReference type="ARBA" id="ARBA00022679"/>
    </source>
</evidence>
<evidence type="ECO:0000313" key="17">
    <source>
        <dbReference type="Proteomes" id="UP000830236"/>
    </source>
</evidence>
<keyword evidence="8" id="KW-0028">Amino-acid biosynthesis</keyword>